<feature type="transmembrane region" description="Helical" evidence="14">
    <location>
        <begin position="391"/>
        <end position="408"/>
    </location>
</feature>
<dbReference type="InterPro" id="IPR003594">
    <property type="entry name" value="HATPase_dom"/>
</dbReference>
<dbReference type="SUPFAM" id="SSF47384">
    <property type="entry name" value="Homodimeric domain of signal transducing histidine kinase"/>
    <property type="match status" value="1"/>
</dbReference>
<dbReference type="PANTHER" id="PTHR45528:SF1">
    <property type="entry name" value="SENSOR HISTIDINE KINASE CPXA"/>
    <property type="match status" value="1"/>
</dbReference>
<keyword evidence="5" id="KW-0597">Phosphoprotein</keyword>
<feature type="transmembrane region" description="Helical" evidence="14">
    <location>
        <begin position="362"/>
        <end position="385"/>
    </location>
</feature>
<evidence type="ECO:0000313" key="17">
    <source>
        <dbReference type="Proteomes" id="UP000236151"/>
    </source>
</evidence>
<keyword evidence="17" id="KW-1185">Reference proteome</keyword>
<keyword evidence="8" id="KW-0547">Nucleotide-binding</keyword>
<organism evidence="16 17">
    <name type="scientific">Clostridium thermosuccinogenes</name>
    <dbReference type="NCBI Taxonomy" id="84032"/>
    <lineage>
        <taxon>Bacteria</taxon>
        <taxon>Bacillati</taxon>
        <taxon>Bacillota</taxon>
        <taxon>Clostridia</taxon>
        <taxon>Eubacteriales</taxon>
        <taxon>Clostridiaceae</taxon>
        <taxon>Clostridium</taxon>
    </lineage>
</organism>
<dbReference type="PROSITE" id="PS50109">
    <property type="entry name" value="HIS_KIN"/>
    <property type="match status" value="1"/>
</dbReference>
<keyword evidence="7 14" id="KW-0812">Transmembrane</keyword>
<accession>A0A2K2F7W6</accession>
<keyword evidence="11 14" id="KW-1133">Transmembrane helix</keyword>
<dbReference type="InterPro" id="IPR005467">
    <property type="entry name" value="His_kinase_dom"/>
</dbReference>
<feature type="transmembrane region" description="Helical" evidence="14">
    <location>
        <begin position="308"/>
        <end position="324"/>
    </location>
</feature>
<evidence type="ECO:0000313" key="16">
    <source>
        <dbReference type="EMBL" id="PNT95211.1"/>
    </source>
</evidence>
<dbReference type="CDD" id="cd00082">
    <property type="entry name" value="HisKA"/>
    <property type="match status" value="1"/>
</dbReference>
<evidence type="ECO:0000256" key="2">
    <source>
        <dbReference type="ARBA" id="ARBA00004651"/>
    </source>
</evidence>
<evidence type="ECO:0000256" key="6">
    <source>
        <dbReference type="ARBA" id="ARBA00022679"/>
    </source>
</evidence>
<dbReference type="SUPFAM" id="SSF55874">
    <property type="entry name" value="ATPase domain of HSP90 chaperone/DNA topoisomerase II/histidine kinase"/>
    <property type="match status" value="1"/>
</dbReference>
<keyword evidence="12" id="KW-0902">Two-component regulatory system</keyword>
<evidence type="ECO:0000259" key="15">
    <source>
        <dbReference type="PROSITE" id="PS50109"/>
    </source>
</evidence>
<dbReference type="Pfam" id="PF00512">
    <property type="entry name" value="HisKA"/>
    <property type="match status" value="1"/>
</dbReference>
<keyword evidence="6" id="KW-0808">Transferase</keyword>
<feature type="domain" description="Histidine kinase" evidence="15">
    <location>
        <begin position="482"/>
        <end position="696"/>
    </location>
</feature>
<dbReference type="Proteomes" id="UP000236151">
    <property type="component" value="Unassembled WGS sequence"/>
</dbReference>
<comment type="subcellular location">
    <subcellularLocation>
        <location evidence="2">Cell membrane</location>
        <topology evidence="2">Multi-pass membrane protein</topology>
    </subcellularLocation>
</comment>
<gene>
    <name evidence="16" type="ORF">CDQ84_17505</name>
</gene>
<evidence type="ECO:0000256" key="1">
    <source>
        <dbReference type="ARBA" id="ARBA00000085"/>
    </source>
</evidence>
<dbReference type="KEGG" id="cthd:CDO33_02455"/>
<feature type="transmembrane region" description="Helical" evidence="14">
    <location>
        <begin position="280"/>
        <end position="302"/>
    </location>
</feature>
<keyword evidence="10" id="KW-0067">ATP-binding</keyword>
<proteinExistence type="predicted"/>
<dbReference type="GO" id="GO:0005886">
    <property type="term" value="C:plasma membrane"/>
    <property type="evidence" value="ECO:0007669"/>
    <property type="project" value="UniProtKB-SubCell"/>
</dbReference>
<dbReference type="InterPro" id="IPR036097">
    <property type="entry name" value="HisK_dim/P_sf"/>
</dbReference>
<evidence type="ECO:0000256" key="4">
    <source>
        <dbReference type="ARBA" id="ARBA00022475"/>
    </source>
</evidence>
<dbReference type="OrthoDB" id="9792991at2"/>
<evidence type="ECO:0000256" key="5">
    <source>
        <dbReference type="ARBA" id="ARBA00022553"/>
    </source>
</evidence>
<evidence type="ECO:0000256" key="8">
    <source>
        <dbReference type="ARBA" id="ARBA00022741"/>
    </source>
</evidence>
<feature type="transmembrane region" description="Helical" evidence="14">
    <location>
        <begin position="12"/>
        <end position="35"/>
    </location>
</feature>
<feature type="transmembrane region" description="Helical" evidence="14">
    <location>
        <begin position="236"/>
        <end position="259"/>
    </location>
</feature>
<evidence type="ECO:0000256" key="12">
    <source>
        <dbReference type="ARBA" id="ARBA00023012"/>
    </source>
</evidence>
<dbReference type="Pfam" id="PF02518">
    <property type="entry name" value="HATPase_c"/>
    <property type="match status" value="1"/>
</dbReference>
<dbReference type="EC" id="2.7.13.3" evidence="3"/>
<protein>
    <recommendedName>
        <fullName evidence="3">histidine kinase</fullName>
        <ecNumber evidence="3">2.7.13.3</ecNumber>
    </recommendedName>
</protein>
<evidence type="ECO:0000256" key="3">
    <source>
        <dbReference type="ARBA" id="ARBA00012438"/>
    </source>
</evidence>
<evidence type="ECO:0000256" key="7">
    <source>
        <dbReference type="ARBA" id="ARBA00022692"/>
    </source>
</evidence>
<sequence>MDTKLKKSKPFLIWLCFFIGMNIVISAIMLGIMSLDEINNNFDVIRAVLKQDLKSSQNFINFIADRFDFLARYINDDADRYNASGEYLDRLENEGENLIYYAINPKTEKILTNSKTDHGISEKGKPSLPKGYDYFLYFDGERFIAEQGGKTIDVYRKDSGYKKSTLWRYINGNPSSSTVNAGELTLKHQAGLIDSPFADIPDIKGCRILLMVKKNIIENPYAYSSLYNLKRSFETALVIIAAALIIFLAGVALLVFSIIKRNVKREFDKVLVRKSGAVWFEVKAVISLFIINIPLQVLMYGWYFNKELVHVLILICFWWFYLMFKDLYANRRSFFSNNSISALIKFYRSFESRKPFQKAMLLRIYAFIAAEAVLVILVAIFFYGFLAEGGIYLLPALVFFAMGVYLAYRYLKRYSNEIGDIGRVLDHIEAIKKGDMETKLALDPGADLYTAAENLNKIQEGISKAVEEKIRSERMKVELITNVSHDLKTPLTSIISYADLLSKEEGLPDHVMDYIKILVQKSDRLKTLIQDIFELSKATSGDLKVEKERIDLGKLIRQTLADLDERISQSGLLFKIDIPDEPVYIISDGKKLYRVFLNLIGNALKYSLAGSRVYITLEVKDGKKAMAVIKNIANYEMDFKEEEVLERFVRGDKSRTTEGSGLGLAIARSFVQACGGSMNIKVDGDLFKVELGFNIE</sequence>
<dbReference type="InterPro" id="IPR003661">
    <property type="entry name" value="HisK_dim/P_dom"/>
</dbReference>
<evidence type="ECO:0000256" key="10">
    <source>
        <dbReference type="ARBA" id="ARBA00022840"/>
    </source>
</evidence>
<dbReference type="PANTHER" id="PTHR45528">
    <property type="entry name" value="SENSOR HISTIDINE KINASE CPXA"/>
    <property type="match status" value="1"/>
</dbReference>
<dbReference type="Gene3D" id="1.10.287.130">
    <property type="match status" value="1"/>
</dbReference>
<reference evidence="16 17" key="1">
    <citation type="submission" date="2017-06" db="EMBL/GenBank/DDBJ databases">
        <title>Investigating the central metabolism of Clostridium thermosuccinogenes.</title>
        <authorList>
            <person name="Koendjbiharie J.G."/>
            <person name="van Kranenburg R."/>
        </authorList>
    </citation>
    <scope>NUCLEOTIDE SEQUENCE [LARGE SCALE GENOMIC DNA]</scope>
    <source>
        <strain evidence="16 17">DSM 5806</strain>
    </source>
</reference>
<keyword evidence="9" id="KW-0418">Kinase</keyword>
<dbReference type="GO" id="GO:0005524">
    <property type="term" value="F:ATP binding"/>
    <property type="evidence" value="ECO:0007669"/>
    <property type="project" value="UniProtKB-KW"/>
</dbReference>
<dbReference type="AlphaFoldDB" id="A0A2K2F7W6"/>
<keyword evidence="13 14" id="KW-0472">Membrane</keyword>
<evidence type="ECO:0000256" key="11">
    <source>
        <dbReference type="ARBA" id="ARBA00022989"/>
    </source>
</evidence>
<evidence type="ECO:0000256" key="14">
    <source>
        <dbReference type="SAM" id="Phobius"/>
    </source>
</evidence>
<dbReference type="InterPro" id="IPR036890">
    <property type="entry name" value="HATPase_C_sf"/>
</dbReference>
<dbReference type="FunFam" id="1.10.287.130:FF:000001">
    <property type="entry name" value="Two-component sensor histidine kinase"/>
    <property type="match status" value="1"/>
</dbReference>
<dbReference type="GO" id="GO:0000155">
    <property type="term" value="F:phosphorelay sensor kinase activity"/>
    <property type="evidence" value="ECO:0007669"/>
    <property type="project" value="InterPro"/>
</dbReference>
<dbReference type="EMBL" id="NIOJ01000072">
    <property type="protein sequence ID" value="PNT95211.1"/>
    <property type="molecule type" value="Genomic_DNA"/>
</dbReference>
<comment type="catalytic activity">
    <reaction evidence="1">
        <text>ATP + protein L-histidine = ADP + protein N-phospho-L-histidine.</text>
        <dbReference type="EC" id="2.7.13.3"/>
    </reaction>
</comment>
<evidence type="ECO:0000256" key="13">
    <source>
        <dbReference type="ARBA" id="ARBA00023136"/>
    </source>
</evidence>
<dbReference type="Gene3D" id="3.30.565.10">
    <property type="entry name" value="Histidine kinase-like ATPase, C-terminal domain"/>
    <property type="match status" value="1"/>
</dbReference>
<dbReference type="InterPro" id="IPR050398">
    <property type="entry name" value="HssS/ArlS-like"/>
</dbReference>
<evidence type="ECO:0000256" key="9">
    <source>
        <dbReference type="ARBA" id="ARBA00022777"/>
    </source>
</evidence>
<comment type="caution">
    <text evidence="16">The sequence shown here is derived from an EMBL/GenBank/DDBJ whole genome shotgun (WGS) entry which is preliminary data.</text>
</comment>
<dbReference type="SMART" id="SM00388">
    <property type="entry name" value="HisKA"/>
    <property type="match status" value="1"/>
</dbReference>
<dbReference type="RefSeq" id="WP_103083036.1">
    <property type="nucleotide sequence ID" value="NZ_CP021850.1"/>
</dbReference>
<name>A0A2K2F7W6_9CLOT</name>
<dbReference type="SMART" id="SM00387">
    <property type="entry name" value="HATPase_c"/>
    <property type="match status" value="1"/>
</dbReference>
<keyword evidence="4" id="KW-1003">Cell membrane</keyword>